<protein>
    <submittedName>
        <fullName evidence="1">Uncharacterized protein</fullName>
    </submittedName>
</protein>
<reference evidence="1" key="1">
    <citation type="submission" date="2025-08" db="UniProtKB">
        <authorList>
            <consortium name="Ensembl"/>
        </authorList>
    </citation>
    <scope>IDENTIFICATION</scope>
</reference>
<organism evidence="1 2">
    <name type="scientific">Acanthochromis polyacanthus</name>
    <name type="common">spiny chromis</name>
    <dbReference type="NCBI Taxonomy" id="80966"/>
    <lineage>
        <taxon>Eukaryota</taxon>
        <taxon>Metazoa</taxon>
        <taxon>Chordata</taxon>
        <taxon>Craniata</taxon>
        <taxon>Vertebrata</taxon>
        <taxon>Euteleostomi</taxon>
        <taxon>Actinopterygii</taxon>
        <taxon>Neopterygii</taxon>
        <taxon>Teleostei</taxon>
        <taxon>Neoteleostei</taxon>
        <taxon>Acanthomorphata</taxon>
        <taxon>Ovalentaria</taxon>
        <taxon>Pomacentridae</taxon>
        <taxon>Acanthochromis</taxon>
    </lineage>
</organism>
<evidence type="ECO:0000313" key="1">
    <source>
        <dbReference type="Ensembl" id="ENSAPOP00000024398.1"/>
    </source>
</evidence>
<accession>A0A3Q1G3G9</accession>
<reference evidence="1" key="2">
    <citation type="submission" date="2025-09" db="UniProtKB">
        <authorList>
            <consortium name="Ensembl"/>
        </authorList>
    </citation>
    <scope>IDENTIFICATION</scope>
</reference>
<sequence>PSLQCVSSPQSRPLDTKRMAKLLDNGNENQAYDCTLVFTMRVYSTQSLSSEKGFTGLATHHIFSMHRDLHVHGRIYKRTGVLLLFHWAKITTFPRHGLRNILHMVIIYLIPNSGFCQSFPSLACF</sequence>
<name>A0A3Q1G3G9_9TELE</name>
<dbReference type="Ensembl" id="ENSAPOT00000008871.1">
    <property type="protein sequence ID" value="ENSAPOP00000024398.1"/>
    <property type="gene ID" value="ENSAPOG00000006790.1"/>
</dbReference>
<dbReference type="InParanoid" id="A0A3Q1G3G9"/>
<evidence type="ECO:0000313" key="2">
    <source>
        <dbReference type="Proteomes" id="UP000257200"/>
    </source>
</evidence>
<keyword evidence="2" id="KW-1185">Reference proteome</keyword>
<dbReference type="Proteomes" id="UP000257200">
    <property type="component" value="Unplaced"/>
</dbReference>
<dbReference type="AlphaFoldDB" id="A0A3Q1G3G9"/>
<proteinExistence type="predicted"/>